<dbReference type="EMBL" id="JAEAOA010002354">
    <property type="protein sequence ID" value="KAK3597962.1"/>
    <property type="molecule type" value="Genomic_DNA"/>
</dbReference>
<comment type="caution">
    <text evidence="2">The sequence shown here is derived from an EMBL/GenBank/DDBJ whole genome shotgun (WGS) entry which is preliminary data.</text>
</comment>
<sequence length="93" mass="11001">MLTTSCVNIKPILDDIKELPIYLGAAAEKLNYEHQDGGIISVLLKKIRDLEERDREFDRKLEEIDVLKERLDEAQRRLTNMQELEYRLEKAQE</sequence>
<organism evidence="2 3">
    <name type="scientific">Potamilus streckersoni</name>
    <dbReference type="NCBI Taxonomy" id="2493646"/>
    <lineage>
        <taxon>Eukaryota</taxon>
        <taxon>Metazoa</taxon>
        <taxon>Spiralia</taxon>
        <taxon>Lophotrochozoa</taxon>
        <taxon>Mollusca</taxon>
        <taxon>Bivalvia</taxon>
        <taxon>Autobranchia</taxon>
        <taxon>Heteroconchia</taxon>
        <taxon>Palaeoheterodonta</taxon>
        <taxon>Unionida</taxon>
        <taxon>Unionoidea</taxon>
        <taxon>Unionidae</taxon>
        <taxon>Ambleminae</taxon>
        <taxon>Lampsilini</taxon>
        <taxon>Potamilus</taxon>
    </lineage>
</organism>
<gene>
    <name evidence="2" type="ORF">CHS0354_042312</name>
</gene>
<evidence type="ECO:0000313" key="3">
    <source>
        <dbReference type="Proteomes" id="UP001195483"/>
    </source>
</evidence>
<keyword evidence="3" id="KW-1185">Reference proteome</keyword>
<reference evidence="2" key="3">
    <citation type="submission" date="2023-05" db="EMBL/GenBank/DDBJ databases">
        <authorList>
            <person name="Smith C.H."/>
        </authorList>
    </citation>
    <scope>NUCLEOTIDE SEQUENCE</scope>
    <source>
        <strain evidence="2">CHS0354</strain>
        <tissue evidence="2">Mantle</tissue>
    </source>
</reference>
<dbReference type="Proteomes" id="UP001195483">
    <property type="component" value="Unassembled WGS sequence"/>
</dbReference>
<feature type="coiled-coil region" evidence="1">
    <location>
        <begin position="50"/>
        <end position="91"/>
    </location>
</feature>
<name>A0AAE0W2E4_9BIVA</name>
<dbReference type="AlphaFoldDB" id="A0AAE0W2E4"/>
<evidence type="ECO:0000256" key="1">
    <source>
        <dbReference type="SAM" id="Coils"/>
    </source>
</evidence>
<reference evidence="2" key="2">
    <citation type="journal article" date="2021" name="Genome Biol. Evol.">
        <title>Developing a high-quality reference genome for a parasitic bivalve with doubly uniparental inheritance (Bivalvia: Unionida).</title>
        <authorList>
            <person name="Smith C.H."/>
        </authorList>
    </citation>
    <scope>NUCLEOTIDE SEQUENCE</scope>
    <source>
        <strain evidence="2">CHS0354</strain>
        <tissue evidence="2">Mantle</tissue>
    </source>
</reference>
<protein>
    <submittedName>
        <fullName evidence="2">Uncharacterized protein</fullName>
    </submittedName>
</protein>
<proteinExistence type="predicted"/>
<accession>A0AAE0W2E4</accession>
<reference evidence="2" key="1">
    <citation type="journal article" date="2021" name="Genome Biol. Evol.">
        <title>A High-Quality Reference Genome for a Parasitic Bivalve with Doubly Uniparental Inheritance (Bivalvia: Unionida).</title>
        <authorList>
            <person name="Smith C.H."/>
        </authorList>
    </citation>
    <scope>NUCLEOTIDE SEQUENCE</scope>
    <source>
        <strain evidence="2">CHS0354</strain>
    </source>
</reference>
<keyword evidence="1" id="KW-0175">Coiled coil</keyword>
<evidence type="ECO:0000313" key="2">
    <source>
        <dbReference type="EMBL" id="KAK3597962.1"/>
    </source>
</evidence>